<dbReference type="AlphaFoldDB" id="A0A0A6UJ81"/>
<name>A0A0A6UJ81_ACTUT</name>
<reference evidence="1 2" key="1">
    <citation type="submission" date="2014-10" db="EMBL/GenBank/DDBJ databases">
        <title>Draft genome sequence of Actinoplanes utahensis NRRL 12052.</title>
        <authorList>
            <person name="Velasco-Bucheli B."/>
            <person name="del Cerro C."/>
            <person name="Hormigo D."/>
            <person name="Garcia J.L."/>
            <person name="Acebal C."/>
            <person name="Arroyo M."/>
            <person name="de la Mata I."/>
        </authorList>
    </citation>
    <scope>NUCLEOTIDE SEQUENCE [LARGE SCALE GENOMIC DNA]</scope>
    <source>
        <strain evidence="1 2">NRRL 12052</strain>
    </source>
</reference>
<evidence type="ECO:0000313" key="2">
    <source>
        <dbReference type="Proteomes" id="UP000054537"/>
    </source>
</evidence>
<accession>A0A0A6UJ81</accession>
<dbReference type="InterPro" id="IPR047715">
    <property type="entry name" value="EboA_dom"/>
</dbReference>
<dbReference type="Proteomes" id="UP000054537">
    <property type="component" value="Unassembled WGS sequence"/>
</dbReference>
<protein>
    <submittedName>
        <fullName evidence="1">Sugar phosphate isomerase</fullName>
    </submittedName>
</protein>
<dbReference type="EMBL" id="JRTT01000046">
    <property type="protein sequence ID" value="KHD74359.1"/>
    <property type="molecule type" value="Genomic_DNA"/>
</dbReference>
<organism evidence="1 2">
    <name type="scientific">Actinoplanes utahensis</name>
    <dbReference type="NCBI Taxonomy" id="1869"/>
    <lineage>
        <taxon>Bacteria</taxon>
        <taxon>Bacillati</taxon>
        <taxon>Actinomycetota</taxon>
        <taxon>Actinomycetes</taxon>
        <taxon>Micromonosporales</taxon>
        <taxon>Micromonosporaceae</taxon>
        <taxon>Actinoplanes</taxon>
    </lineage>
</organism>
<dbReference type="NCBIfam" id="NF035938">
    <property type="entry name" value="EboA_domain"/>
    <property type="match status" value="1"/>
</dbReference>
<comment type="caution">
    <text evidence="1">The sequence shown here is derived from an EMBL/GenBank/DDBJ whole genome shotgun (WGS) entry which is preliminary data.</text>
</comment>
<keyword evidence="2" id="KW-1185">Reference proteome</keyword>
<dbReference type="eggNOG" id="COG1082">
    <property type="taxonomic scope" value="Bacteria"/>
</dbReference>
<dbReference type="STRING" id="1869.MB27_29250"/>
<sequence length="196" mass="20385">MDPGTLRTALAPSPGVGWLDDGVARVSADPASIIRLFAAAGRHCGRAPLPGAPGWTADQAARVLLLGALPAGDLARHVDDLYRHGDAAEKLAVLKALPLLPIGDAAAPLLHDAVRTNDTRLVAAALGPYAVHLDQAAWRQAVLKCVFMGIPLAVVHGLAGRADAELAAMAEGLRDEREAAGRRFPDDALALLRQST</sequence>
<evidence type="ECO:0000313" key="1">
    <source>
        <dbReference type="EMBL" id="KHD74359.1"/>
    </source>
</evidence>
<dbReference type="OrthoDB" id="4328496at2"/>
<dbReference type="RefSeq" id="WP_043529741.1">
    <property type="nucleotide sequence ID" value="NZ_BAABKU010000042.1"/>
</dbReference>
<dbReference type="GO" id="GO:0016853">
    <property type="term" value="F:isomerase activity"/>
    <property type="evidence" value="ECO:0007669"/>
    <property type="project" value="UniProtKB-KW"/>
</dbReference>
<keyword evidence="1" id="KW-0413">Isomerase</keyword>
<proteinExistence type="predicted"/>
<gene>
    <name evidence="1" type="ORF">MB27_29250</name>
</gene>